<dbReference type="CDD" id="cd00087">
    <property type="entry name" value="FReD"/>
    <property type="match status" value="1"/>
</dbReference>
<dbReference type="FunFam" id="3.90.215.10:FF:000001">
    <property type="entry name" value="Tenascin isoform 1"/>
    <property type="match status" value="1"/>
</dbReference>
<keyword evidence="2" id="KW-0472">Membrane</keyword>
<dbReference type="InterPro" id="IPR002181">
    <property type="entry name" value="Fibrinogen_a/b/g_C_dom"/>
</dbReference>
<organism evidence="4 5">
    <name type="scientific">Sinanodonta woodiana</name>
    <name type="common">Chinese pond mussel</name>
    <name type="synonym">Anodonta woodiana</name>
    <dbReference type="NCBI Taxonomy" id="1069815"/>
    <lineage>
        <taxon>Eukaryota</taxon>
        <taxon>Metazoa</taxon>
        <taxon>Spiralia</taxon>
        <taxon>Lophotrochozoa</taxon>
        <taxon>Mollusca</taxon>
        <taxon>Bivalvia</taxon>
        <taxon>Autobranchia</taxon>
        <taxon>Heteroconchia</taxon>
        <taxon>Palaeoheterodonta</taxon>
        <taxon>Unionida</taxon>
        <taxon>Unionoidea</taxon>
        <taxon>Unionidae</taxon>
        <taxon>Unioninae</taxon>
        <taxon>Sinanodonta</taxon>
    </lineage>
</organism>
<evidence type="ECO:0000313" key="5">
    <source>
        <dbReference type="Proteomes" id="UP001634394"/>
    </source>
</evidence>
<dbReference type="SMART" id="SM00186">
    <property type="entry name" value="FBG"/>
    <property type="match status" value="1"/>
</dbReference>
<name>A0ABD3VT60_SINWO</name>
<reference evidence="4 5" key="1">
    <citation type="submission" date="2024-11" db="EMBL/GenBank/DDBJ databases">
        <title>Chromosome-level genome assembly of the freshwater bivalve Anodonta woodiana.</title>
        <authorList>
            <person name="Chen X."/>
        </authorList>
    </citation>
    <scope>NUCLEOTIDE SEQUENCE [LARGE SCALE GENOMIC DNA]</scope>
    <source>
        <strain evidence="4">MN2024</strain>
        <tissue evidence="4">Gills</tissue>
    </source>
</reference>
<sequence length="320" mass="35789">MKVPSEIVYFLIIGFISTFCMGSALESYFWERLGNSSLKNKICRNHLLWTVNQTRASQCFLTCLRGGEGCQAVFHNGLANTCQGHSLVLTNQDDCHDEEGSNYFQKCSSRRKRNCQEILCSGQHATGIYTIYPDDDSNGVSVRCDMDTDGGGWTVLQRRVDGSVNFDRLWNDYKNGFGNASTEYWLGLDNIHKLTSQGSVTLRVDLIAPGPPKRSAYAVYSKFTVGNESSKYILTVDGYSGNAGNDLYQHNGKMFTTTDNDNDGLAYNCAVSYHGAFWFANCHPVNLNGLYMTNTDWTGIIWGTFSGPFVSMTYTEMKLR</sequence>
<evidence type="ECO:0000256" key="1">
    <source>
        <dbReference type="ARBA" id="ARBA00023157"/>
    </source>
</evidence>
<dbReference type="AlphaFoldDB" id="A0ABD3VT60"/>
<dbReference type="InterPro" id="IPR036056">
    <property type="entry name" value="Fibrinogen-like_C"/>
</dbReference>
<dbReference type="InterPro" id="IPR050373">
    <property type="entry name" value="Fibrinogen_C-term_domain"/>
</dbReference>
<gene>
    <name evidence="4" type="ORF">ACJMK2_006002</name>
</gene>
<dbReference type="InterPro" id="IPR014716">
    <property type="entry name" value="Fibrinogen_a/b/g_C_1"/>
</dbReference>
<dbReference type="PANTHER" id="PTHR19143">
    <property type="entry name" value="FIBRINOGEN/TENASCIN/ANGIOPOEITIN"/>
    <property type="match status" value="1"/>
</dbReference>
<protein>
    <recommendedName>
        <fullName evidence="3">Fibrinogen C-terminal domain-containing protein</fullName>
    </recommendedName>
</protein>
<accession>A0ABD3VT60</accession>
<keyword evidence="5" id="KW-1185">Reference proteome</keyword>
<feature type="transmembrane region" description="Helical" evidence="2">
    <location>
        <begin position="7"/>
        <end position="30"/>
    </location>
</feature>
<dbReference type="Gene3D" id="3.90.215.10">
    <property type="entry name" value="Gamma Fibrinogen, chain A, domain 1"/>
    <property type="match status" value="1"/>
</dbReference>
<proteinExistence type="predicted"/>
<evidence type="ECO:0000259" key="3">
    <source>
        <dbReference type="PROSITE" id="PS51406"/>
    </source>
</evidence>
<keyword evidence="1" id="KW-1015">Disulfide bond</keyword>
<keyword evidence="2" id="KW-0812">Transmembrane</keyword>
<keyword evidence="2" id="KW-1133">Transmembrane helix</keyword>
<dbReference type="Pfam" id="PF00147">
    <property type="entry name" value="Fibrinogen_C"/>
    <property type="match status" value="1"/>
</dbReference>
<feature type="domain" description="Fibrinogen C-terminal" evidence="3">
    <location>
        <begin position="106"/>
        <end position="320"/>
    </location>
</feature>
<dbReference type="Proteomes" id="UP001634394">
    <property type="component" value="Unassembled WGS sequence"/>
</dbReference>
<dbReference type="PANTHER" id="PTHR19143:SF458">
    <property type="entry name" value="FIBRINOGEN C-TERMINAL DOMAIN-CONTAINING PROTEIN-RELATED"/>
    <property type="match status" value="1"/>
</dbReference>
<dbReference type="NCBIfam" id="NF040941">
    <property type="entry name" value="GGGWT_bact"/>
    <property type="match status" value="1"/>
</dbReference>
<evidence type="ECO:0000256" key="2">
    <source>
        <dbReference type="SAM" id="Phobius"/>
    </source>
</evidence>
<dbReference type="PROSITE" id="PS51406">
    <property type="entry name" value="FIBRINOGEN_C_2"/>
    <property type="match status" value="1"/>
</dbReference>
<evidence type="ECO:0000313" key="4">
    <source>
        <dbReference type="EMBL" id="KAL3864311.1"/>
    </source>
</evidence>
<dbReference type="SUPFAM" id="SSF56496">
    <property type="entry name" value="Fibrinogen C-terminal domain-like"/>
    <property type="match status" value="1"/>
</dbReference>
<dbReference type="EMBL" id="JBJQND010000010">
    <property type="protein sequence ID" value="KAL3864311.1"/>
    <property type="molecule type" value="Genomic_DNA"/>
</dbReference>
<comment type="caution">
    <text evidence="4">The sequence shown here is derived from an EMBL/GenBank/DDBJ whole genome shotgun (WGS) entry which is preliminary data.</text>
</comment>